<comment type="similarity">
    <text evidence="2 7">Belongs to the pseudouridine synthase RluA family.</text>
</comment>
<dbReference type="SMART" id="SM00363">
    <property type="entry name" value="S4"/>
    <property type="match status" value="1"/>
</dbReference>
<evidence type="ECO:0000313" key="10">
    <source>
        <dbReference type="Proteomes" id="UP001144256"/>
    </source>
</evidence>
<evidence type="ECO:0000256" key="4">
    <source>
        <dbReference type="ARBA" id="ARBA00023235"/>
    </source>
</evidence>
<dbReference type="InterPro" id="IPR006145">
    <property type="entry name" value="PsdUridine_synth_RsuA/RluA"/>
</dbReference>
<reference evidence="9" key="1">
    <citation type="submission" date="2022-06" db="EMBL/GenBank/DDBJ databases">
        <title>Vallitalea longa sp. nov., an anaerobic bacterium isolated from marine sediment.</title>
        <authorList>
            <person name="Hirano S."/>
            <person name="Terahara T."/>
            <person name="Mori K."/>
            <person name="Hamada M."/>
            <person name="Matsumoto R."/>
            <person name="Kobayashi T."/>
        </authorList>
    </citation>
    <scope>NUCLEOTIDE SEQUENCE</scope>
    <source>
        <strain evidence="9">SH18-1</strain>
    </source>
</reference>
<evidence type="ECO:0000256" key="2">
    <source>
        <dbReference type="ARBA" id="ARBA00010876"/>
    </source>
</evidence>
<proteinExistence type="inferred from homology"/>
<dbReference type="GO" id="GO:0120159">
    <property type="term" value="F:rRNA pseudouridine synthase activity"/>
    <property type="evidence" value="ECO:0007669"/>
    <property type="project" value="UniProtKB-ARBA"/>
</dbReference>
<dbReference type="Gene3D" id="3.10.290.10">
    <property type="entry name" value="RNA-binding S4 domain"/>
    <property type="match status" value="1"/>
</dbReference>
<dbReference type="GO" id="GO:0000455">
    <property type="term" value="P:enzyme-directed rRNA pseudouridine synthesis"/>
    <property type="evidence" value="ECO:0007669"/>
    <property type="project" value="TreeGrafter"/>
</dbReference>
<comment type="caution">
    <text evidence="9">The sequence shown here is derived from an EMBL/GenBank/DDBJ whole genome shotgun (WGS) entry which is preliminary data.</text>
</comment>
<dbReference type="Pfam" id="PF01479">
    <property type="entry name" value="S4"/>
    <property type="match status" value="1"/>
</dbReference>
<dbReference type="InterPro" id="IPR002942">
    <property type="entry name" value="S4_RNA-bd"/>
</dbReference>
<name>A0A9W6DFK0_9FIRM</name>
<organism evidence="9 10">
    <name type="scientific">Vallitalea longa</name>
    <dbReference type="NCBI Taxonomy" id="2936439"/>
    <lineage>
        <taxon>Bacteria</taxon>
        <taxon>Bacillati</taxon>
        <taxon>Bacillota</taxon>
        <taxon>Clostridia</taxon>
        <taxon>Lachnospirales</taxon>
        <taxon>Vallitaleaceae</taxon>
        <taxon>Vallitalea</taxon>
    </lineage>
</organism>
<accession>A0A9W6DFK0</accession>
<dbReference type="PANTHER" id="PTHR21600:SF44">
    <property type="entry name" value="RIBOSOMAL LARGE SUBUNIT PSEUDOURIDINE SYNTHASE D"/>
    <property type="match status" value="1"/>
</dbReference>
<dbReference type="NCBIfam" id="TIGR00005">
    <property type="entry name" value="rluA_subfam"/>
    <property type="match status" value="1"/>
</dbReference>
<dbReference type="CDD" id="cd00165">
    <property type="entry name" value="S4"/>
    <property type="match status" value="1"/>
</dbReference>
<evidence type="ECO:0000256" key="5">
    <source>
        <dbReference type="PIRSR" id="PIRSR606225-1"/>
    </source>
</evidence>
<dbReference type="EMBL" id="BRLB01000002">
    <property type="protein sequence ID" value="GKX28789.1"/>
    <property type="molecule type" value="Genomic_DNA"/>
</dbReference>
<comment type="catalytic activity">
    <reaction evidence="1 7">
        <text>a uridine in RNA = a pseudouridine in RNA</text>
        <dbReference type="Rhea" id="RHEA:48348"/>
        <dbReference type="Rhea" id="RHEA-COMP:12068"/>
        <dbReference type="Rhea" id="RHEA-COMP:12069"/>
        <dbReference type="ChEBI" id="CHEBI:65314"/>
        <dbReference type="ChEBI" id="CHEBI:65315"/>
    </reaction>
</comment>
<dbReference type="GO" id="GO:0003723">
    <property type="term" value="F:RNA binding"/>
    <property type="evidence" value="ECO:0007669"/>
    <property type="project" value="UniProtKB-KW"/>
</dbReference>
<dbReference type="PROSITE" id="PS01129">
    <property type="entry name" value="PSI_RLU"/>
    <property type="match status" value="1"/>
</dbReference>
<dbReference type="Gene3D" id="3.30.2350.10">
    <property type="entry name" value="Pseudouridine synthase"/>
    <property type="match status" value="1"/>
</dbReference>
<comment type="function">
    <text evidence="7">Responsible for synthesis of pseudouridine from uracil.</text>
</comment>
<dbReference type="Pfam" id="PF00849">
    <property type="entry name" value="PseudoU_synth_2"/>
    <property type="match status" value="1"/>
</dbReference>
<dbReference type="PANTHER" id="PTHR21600">
    <property type="entry name" value="MITOCHONDRIAL RNA PSEUDOURIDINE SYNTHASE"/>
    <property type="match status" value="1"/>
</dbReference>
<feature type="active site" evidence="5">
    <location>
        <position position="139"/>
    </location>
</feature>
<dbReference type="InterPro" id="IPR006225">
    <property type="entry name" value="PsdUridine_synth_RluC/D"/>
</dbReference>
<sequence>MDSYLFNIENNDVGLRIDKYISNKLPDYSRSFIQKLIKENQLSVNDKSIKSNYKLRRNDIIKIIIEEAEELIIQPENIPLDILYEDEDVILINKPQGMVVHPAPGHYSGTLVNALMYHCKDNLSNINGDMRPGIVHRIDKDTSGVLIACKNNVSHENIVEQLKEHSITRKYNAIVYNNIKNDEGVIDKPIGRHPVNRKRMAINPVNGKEAVTHYKVLERINQYTYVELKLETGRTHQIRVHMTSINHPLLGDPVYGPRNDRFKLKGQVLHARVLGFVHPKTKEYMEFEAPLPNYFTGILSKLRNM</sequence>
<dbReference type="CDD" id="cd02869">
    <property type="entry name" value="PseudoU_synth_RluA_like"/>
    <property type="match status" value="1"/>
</dbReference>
<dbReference type="FunFam" id="3.30.2350.10:FF:000006">
    <property type="entry name" value="Pseudouridine synthase"/>
    <property type="match status" value="1"/>
</dbReference>
<dbReference type="InterPro" id="IPR050188">
    <property type="entry name" value="RluA_PseudoU_synthase"/>
</dbReference>
<evidence type="ECO:0000256" key="6">
    <source>
        <dbReference type="PROSITE-ProRule" id="PRU00182"/>
    </source>
</evidence>
<dbReference type="InterPro" id="IPR020103">
    <property type="entry name" value="PsdUridine_synth_cat_dom_sf"/>
</dbReference>
<keyword evidence="4 7" id="KW-0413">Isomerase</keyword>
<evidence type="ECO:0000256" key="1">
    <source>
        <dbReference type="ARBA" id="ARBA00000073"/>
    </source>
</evidence>
<dbReference type="EC" id="5.4.99.-" evidence="7"/>
<dbReference type="SUPFAM" id="SSF55120">
    <property type="entry name" value="Pseudouridine synthase"/>
    <property type="match status" value="1"/>
</dbReference>
<evidence type="ECO:0000256" key="3">
    <source>
        <dbReference type="ARBA" id="ARBA00022884"/>
    </source>
</evidence>
<dbReference type="Proteomes" id="UP001144256">
    <property type="component" value="Unassembled WGS sequence"/>
</dbReference>
<dbReference type="InterPro" id="IPR036986">
    <property type="entry name" value="S4_RNA-bd_sf"/>
</dbReference>
<dbReference type="PROSITE" id="PS50889">
    <property type="entry name" value="S4"/>
    <property type="match status" value="1"/>
</dbReference>
<evidence type="ECO:0000256" key="7">
    <source>
        <dbReference type="RuleBase" id="RU362028"/>
    </source>
</evidence>
<evidence type="ECO:0000313" key="9">
    <source>
        <dbReference type="EMBL" id="GKX28789.1"/>
    </source>
</evidence>
<gene>
    <name evidence="9" type="ORF">SH1V18_12690</name>
</gene>
<dbReference type="SUPFAM" id="SSF55174">
    <property type="entry name" value="Alpha-L RNA-binding motif"/>
    <property type="match status" value="1"/>
</dbReference>
<dbReference type="RefSeq" id="WP_281813558.1">
    <property type="nucleotide sequence ID" value="NZ_BRLB01000002.1"/>
</dbReference>
<evidence type="ECO:0000259" key="8">
    <source>
        <dbReference type="SMART" id="SM00363"/>
    </source>
</evidence>
<protein>
    <recommendedName>
        <fullName evidence="7">Pseudouridine synthase</fullName>
        <ecNumber evidence="7">5.4.99.-</ecNumber>
    </recommendedName>
</protein>
<keyword evidence="3 6" id="KW-0694">RNA-binding</keyword>
<dbReference type="AlphaFoldDB" id="A0A9W6DFK0"/>
<feature type="domain" description="RNA-binding S4" evidence="8">
    <location>
        <begin position="15"/>
        <end position="72"/>
    </location>
</feature>
<keyword evidence="10" id="KW-1185">Reference proteome</keyword>
<dbReference type="InterPro" id="IPR006224">
    <property type="entry name" value="PsdUridine_synth_RluA-like_CS"/>
</dbReference>